<dbReference type="eggNOG" id="ENOG5030T0K">
    <property type="taxonomic scope" value="Bacteria"/>
</dbReference>
<evidence type="ECO:0000313" key="3">
    <source>
        <dbReference type="Proteomes" id="UP000054869"/>
    </source>
</evidence>
<name>A0A0W0VYH2_9GAMM</name>
<dbReference type="PATRIC" id="fig|45067.4.peg.276"/>
<sequence length="547" mass="61390">MSDNKINEPGENTFIYKIITPQLTVKEYTVEINNTKNNQTSWLSYIYALYGALDGLSLSYSFLKYSFAMCPSSESMEDWVIEPVGMAVLLQNTTTLVVFSMLGNHFKSDDKNILKRYIAIIWPYCRDLIKDLKDGNRLVFGTLKLLETNFDKSNLSQLLVPCSLLISGLSIANHFWERSLLSQRKNIMKANANLLKEIEAASLSKEDIKLKREQIIRKSERLKASLLISSIYQSTIDSLGLYIGIVGAFSLTPALFNVMVAFCAIYFVVRLAAFIHEEYAFQNALLIDQNKIELALYNKEMELEHSSTPEEMNHHINEIALIIKKIALARLITPTYISAILSAAKNASFTIFVISRIAFLAASVLPATCLVALPIIYATLVSACLIGLITYAITQWQIQQTISHQETDKEVKGFLSKIQPYISLQVFQNSLFILDGFFSGLRKGPKNAALVVGAFRERHEDKDTSFLLMSVLFLSAITHGVVLSLRAYLKNQSCIEQKKPELVSPQERAKFYARSNYTFAFFSKTESQNTMVSAANQAHSPCPAGSS</sequence>
<feature type="transmembrane region" description="Helical" evidence="1">
    <location>
        <begin position="226"/>
        <end position="249"/>
    </location>
</feature>
<comment type="caution">
    <text evidence="2">The sequence shown here is derived from an EMBL/GenBank/DDBJ whole genome shotgun (WGS) entry which is preliminary data.</text>
</comment>
<keyword evidence="3" id="KW-1185">Reference proteome</keyword>
<dbReference type="Proteomes" id="UP000054869">
    <property type="component" value="Unassembled WGS sequence"/>
</dbReference>
<feature type="transmembrane region" description="Helical" evidence="1">
    <location>
        <begin position="255"/>
        <end position="275"/>
    </location>
</feature>
<gene>
    <name evidence="2" type="ORF">Llan_0263</name>
</gene>
<keyword evidence="1 2" id="KW-0812">Transmembrane</keyword>
<feature type="transmembrane region" description="Helical" evidence="1">
    <location>
        <begin position="42"/>
        <end position="63"/>
    </location>
</feature>
<reference evidence="2 3" key="1">
    <citation type="submission" date="2015-11" db="EMBL/GenBank/DDBJ databases">
        <title>Genomic analysis of 38 Legionella species identifies large and diverse effector repertoires.</title>
        <authorList>
            <person name="Burstein D."/>
            <person name="Amaro F."/>
            <person name="Zusman T."/>
            <person name="Lifshitz Z."/>
            <person name="Cohen O."/>
            <person name="Gilbert J.A."/>
            <person name="Pupko T."/>
            <person name="Shuman H.A."/>
            <person name="Segal G."/>
        </authorList>
    </citation>
    <scope>NUCLEOTIDE SEQUENCE [LARGE SCALE GENOMIC DNA]</scope>
    <source>
        <strain evidence="2 3">ATCC 49751</strain>
    </source>
</reference>
<feature type="transmembrane region" description="Helical" evidence="1">
    <location>
        <begin position="84"/>
        <end position="102"/>
    </location>
</feature>
<dbReference type="RefSeq" id="WP_028373915.1">
    <property type="nucleotide sequence ID" value="NZ_CAAAJD010000031.1"/>
</dbReference>
<evidence type="ECO:0000256" key="1">
    <source>
        <dbReference type="SAM" id="Phobius"/>
    </source>
</evidence>
<feature type="transmembrane region" description="Helical" evidence="1">
    <location>
        <begin position="371"/>
        <end position="393"/>
    </location>
</feature>
<accession>A0A0W0VYH2</accession>
<keyword evidence="1" id="KW-0472">Membrane</keyword>
<keyword evidence="1" id="KW-1133">Transmembrane helix</keyword>
<evidence type="ECO:0000313" key="2">
    <source>
        <dbReference type="EMBL" id="KTD24958.1"/>
    </source>
</evidence>
<feature type="transmembrane region" description="Helical" evidence="1">
    <location>
        <begin position="466"/>
        <end position="489"/>
    </location>
</feature>
<organism evidence="2 3">
    <name type="scientific">Legionella lansingensis</name>
    <dbReference type="NCBI Taxonomy" id="45067"/>
    <lineage>
        <taxon>Bacteria</taxon>
        <taxon>Pseudomonadati</taxon>
        <taxon>Pseudomonadota</taxon>
        <taxon>Gammaproteobacteria</taxon>
        <taxon>Legionellales</taxon>
        <taxon>Legionellaceae</taxon>
        <taxon>Legionella</taxon>
    </lineage>
</organism>
<dbReference type="EMBL" id="LNYI01000006">
    <property type="protein sequence ID" value="KTD24958.1"/>
    <property type="molecule type" value="Genomic_DNA"/>
</dbReference>
<dbReference type="AlphaFoldDB" id="A0A0W0VYH2"/>
<dbReference type="OrthoDB" id="5634904at2"/>
<feature type="transmembrane region" description="Helical" evidence="1">
    <location>
        <begin position="347"/>
        <end position="365"/>
    </location>
</feature>
<protein>
    <submittedName>
        <fullName evidence="2">Transmembrane protein</fullName>
    </submittedName>
</protein>
<proteinExistence type="predicted"/>